<evidence type="ECO:0000256" key="1">
    <source>
        <dbReference type="SAM" id="Coils"/>
    </source>
</evidence>
<feature type="non-terminal residue" evidence="4">
    <location>
        <position position="1"/>
    </location>
</feature>
<reference evidence="4" key="1">
    <citation type="submission" date="2012-12" db="EMBL/GenBank/DDBJ databases">
        <title>Identification and characterization of a phenylalanine ammonia-lyase gene family in Isatis indigotica Fort.</title>
        <authorList>
            <person name="Liu Q."/>
            <person name="Chen J."/>
            <person name="Zhou X."/>
            <person name="Di P."/>
            <person name="Xiao Y."/>
            <person name="Xuan H."/>
            <person name="Zhang L."/>
            <person name="Chen W."/>
        </authorList>
    </citation>
    <scope>NUCLEOTIDE SEQUENCE</scope>
    <source>
        <tissue evidence="4">Salivary gland</tissue>
    </source>
</reference>
<evidence type="ECO:0000313" key="4">
    <source>
        <dbReference type="EMBL" id="JAA73035.1"/>
    </source>
</evidence>
<keyword evidence="1" id="KW-0175">Coiled coil</keyword>
<dbReference type="InterPro" id="IPR039875">
    <property type="entry name" value="LENG1-like"/>
</dbReference>
<dbReference type="InterPro" id="IPR019339">
    <property type="entry name" value="CIR_N_dom"/>
</dbReference>
<feature type="region of interest" description="Disordered" evidence="2">
    <location>
        <begin position="286"/>
        <end position="323"/>
    </location>
</feature>
<dbReference type="SMART" id="SM01083">
    <property type="entry name" value="Cir_N"/>
    <property type="match status" value="1"/>
</dbReference>
<dbReference type="AlphaFoldDB" id="A0A0K8RPN3"/>
<dbReference type="EMBL" id="GADI01000773">
    <property type="protein sequence ID" value="JAA73035.1"/>
    <property type="molecule type" value="mRNA"/>
</dbReference>
<dbReference type="Pfam" id="PF10197">
    <property type="entry name" value="Cir_N"/>
    <property type="match status" value="1"/>
</dbReference>
<name>A0A0K8RPN3_IXORI</name>
<accession>A0A0K8RPN3</accession>
<organism evidence="4">
    <name type="scientific">Ixodes ricinus</name>
    <name type="common">Common tick</name>
    <name type="synonym">Acarus ricinus</name>
    <dbReference type="NCBI Taxonomy" id="34613"/>
    <lineage>
        <taxon>Eukaryota</taxon>
        <taxon>Metazoa</taxon>
        <taxon>Ecdysozoa</taxon>
        <taxon>Arthropoda</taxon>
        <taxon>Chelicerata</taxon>
        <taxon>Arachnida</taxon>
        <taxon>Acari</taxon>
        <taxon>Parasitiformes</taxon>
        <taxon>Ixodida</taxon>
        <taxon>Ixodoidea</taxon>
        <taxon>Ixodidae</taxon>
        <taxon>Ixodinae</taxon>
        <taxon>Ixodes</taxon>
    </lineage>
</organism>
<feature type="domain" description="CBF1-interacting co-repressor CIR N-terminal" evidence="3">
    <location>
        <begin position="60"/>
        <end position="96"/>
    </location>
</feature>
<keyword evidence="4" id="KW-0675">Receptor</keyword>
<feature type="compositionally biased region" description="Basic and acidic residues" evidence="2">
    <location>
        <begin position="286"/>
        <end position="308"/>
    </location>
</feature>
<evidence type="ECO:0000259" key="3">
    <source>
        <dbReference type="SMART" id="SM01083"/>
    </source>
</evidence>
<dbReference type="PANTHER" id="PTHR22093:SF0">
    <property type="entry name" value="LEUKOCYTE RECEPTOR CLUSTER MEMBER 1"/>
    <property type="match status" value="1"/>
</dbReference>
<dbReference type="PANTHER" id="PTHR22093">
    <property type="entry name" value="LEUKOCYTE RECEPTOR CLUSTER LRC MEMBER 1"/>
    <property type="match status" value="1"/>
</dbReference>
<evidence type="ECO:0000256" key="2">
    <source>
        <dbReference type="SAM" id="MobiDB-lite"/>
    </source>
</evidence>
<protein>
    <submittedName>
        <fullName evidence="4">Putative leukocyte receptor cluster member 1</fullName>
    </submittedName>
</protein>
<sequence length="323" mass="37526">VLNRPTKLGPLNGPDFTGGRASHQRYFASHGPARVISRLRRSSLLWLALQFTMNILPKKSWHVRTKRNIDRVRKDEALAAQQEKELQRRIQLAESEARINFLRGKVQSEGFDFEKAATAQVTTDLSSEGHLNFFKDIEKAERNIHATNADHEKEKKQEKEEYEKKIGLLTYLGQSSSEAAGSKPWFAEPHEERLQLSKESERNDKDAKLKDSMDPMKIMKHYVNLKCGLQENGKKIAKLKELTTASEHHRLYKKKSKKVGKTLEEMRADRLKREKAERERALEVLRRVRGETSTREKSPEVILDDRRRGYNSQYNPHLAKKFQ</sequence>
<proteinExistence type="evidence at transcript level"/>
<feature type="coiled-coil region" evidence="1">
    <location>
        <begin position="137"/>
        <end position="168"/>
    </location>
</feature>